<organism evidence="1">
    <name type="scientific">Bacillus anthracis</name>
    <name type="common">anthrax bacterium</name>
    <dbReference type="NCBI Taxonomy" id="1392"/>
    <lineage>
        <taxon>Bacteria</taxon>
        <taxon>Bacillati</taxon>
        <taxon>Bacillota</taxon>
        <taxon>Bacilli</taxon>
        <taxon>Bacillales</taxon>
        <taxon>Bacillaceae</taxon>
        <taxon>Bacillus</taxon>
        <taxon>Bacillus cereus group</taxon>
    </lineage>
</organism>
<dbReference type="GeneID" id="78824317"/>
<sequence>MNRMGARKTFEKNHEDYLKYVLAMNENVEIEICVVLIASWRGWM</sequence>
<dbReference type="AlphaFoldDB" id="A0A640LYI3"/>
<evidence type="ECO:0000313" key="1">
    <source>
        <dbReference type="EMBL" id="GEU06911.1"/>
    </source>
</evidence>
<dbReference type="RefSeq" id="WP_001081195.1">
    <property type="nucleotide sequence ID" value="NZ_AP018443.1"/>
</dbReference>
<reference evidence="1" key="1">
    <citation type="submission" date="2019-12" db="EMBL/GenBank/DDBJ databases">
        <title>Epidemiological and comparative genomic analysis of Bacillus anthracis isolated from northern Vietnam.</title>
        <authorList>
            <person name="Hoang T.T.H."/>
            <person name="Dang D.A."/>
            <person name="Pham M.H."/>
            <person name="Luong M.H."/>
            <person name="Tran N.D."/>
            <person name="Nguyen T.H."/>
            <person name="Nguyen T.T."/>
            <person name="Inoue S."/>
            <person name="Morikawa S."/>
            <person name="Okutani A."/>
        </authorList>
    </citation>
    <scope>NUCLEOTIDE SEQUENCE</scope>
    <source>
        <strain evidence="1">HG</strain>
    </source>
</reference>
<name>A0A640LYI3_BACAN</name>
<accession>A0A640LYI3</accession>
<reference evidence="1" key="2">
    <citation type="submission" date="2019-12" db="EMBL/GenBank/DDBJ databases">
        <authorList>
            <person name="Hoang T.H.H."/>
            <person name="Okutani A."/>
        </authorList>
    </citation>
    <scope>NUCLEOTIDE SEQUENCE</scope>
    <source>
        <strain evidence="1">HG</strain>
    </source>
</reference>
<protein>
    <submittedName>
        <fullName evidence="1">Uncharacterized protein</fullName>
    </submittedName>
</protein>
<dbReference type="EMBL" id="BLEV01000003">
    <property type="protein sequence ID" value="GEU06911.1"/>
    <property type="molecule type" value="Genomic_DNA"/>
</dbReference>
<proteinExistence type="predicted"/>
<gene>
    <name evidence="1" type="ORF">HG1_23960</name>
</gene>
<comment type="caution">
    <text evidence="1">The sequence shown here is derived from an EMBL/GenBank/DDBJ whole genome shotgun (WGS) entry which is preliminary data.</text>
</comment>